<dbReference type="RefSeq" id="WP_265675355.1">
    <property type="nucleotide sequence ID" value="NZ_JAKRRY010000015.1"/>
</dbReference>
<protein>
    <submittedName>
        <fullName evidence="6">LysR family transcriptional regulator</fullName>
    </submittedName>
</protein>
<dbReference type="Proteomes" id="UP001155587">
    <property type="component" value="Unassembled WGS sequence"/>
</dbReference>
<proteinExistence type="inferred from homology"/>
<dbReference type="Gene3D" id="1.10.10.10">
    <property type="entry name" value="Winged helix-like DNA-binding domain superfamily/Winged helix DNA-binding domain"/>
    <property type="match status" value="1"/>
</dbReference>
<evidence type="ECO:0000313" key="7">
    <source>
        <dbReference type="Proteomes" id="UP001155587"/>
    </source>
</evidence>
<dbReference type="InterPro" id="IPR036390">
    <property type="entry name" value="WH_DNA-bd_sf"/>
</dbReference>
<dbReference type="AlphaFoldDB" id="A0A9X3CNN7"/>
<dbReference type="PANTHER" id="PTHR30118:SF15">
    <property type="entry name" value="TRANSCRIPTIONAL REGULATORY PROTEIN"/>
    <property type="match status" value="1"/>
</dbReference>
<dbReference type="SUPFAM" id="SSF53850">
    <property type="entry name" value="Periplasmic binding protein-like II"/>
    <property type="match status" value="1"/>
</dbReference>
<dbReference type="GO" id="GO:0003700">
    <property type="term" value="F:DNA-binding transcription factor activity"/>
    <property type="evidence" value="ECO:0007669"/>
    <property type="project" value="InterPro"/>
</dbReference>
<evidence type="ECO:0000256" key="4">
    <source>
        <dbReference type="ARBA" id="ARBA00023163"/>
    </source>
</evidence>
<dbReference type="PRINTS" id="PR00039">
    <property type="entry name" value="HTHLYSR"/>
</dbReference>
<keyword evidence="7" id="KW-1185">Reference proteome</keyword>
<keyword evidence="3" id="KW-0238">DNA-binding</keyword>
<evidence type="ECO:0000259" key="5">
    <source>
        <dbReference type="PROSITE" id="PS50931"/>
    </source>
</evidence>
<dbReference type="InterPro" id="IPR005119">
    <property type="entry name" value="LysR_subst-bd"/>
</dbReference>
<accession>A0A9X3CNN7</accession>
<dbReference type="InterPro" id="IPR000847">
    <property type="entry name" value="LysR_HTH_N"/>
</dbReference>
<dbReference type="Pfam" id="PF03466">
    <property type="entry name" value="LysR_substrate"/>
    <property type="match status" value="1"/>
</dbReference>
<gene>
    <name evidence="6" type="ORF">MD535_12500</name>
</gene>
<evidence type="ECO:0000256" key="3">
    <source>
        <dbReference type="ARBA" id="ARBA00023125"/>
    </source>
</evidence>
<dbReference type="PANTHER" id="PTHR30118">
    <property type="entry name" value="HTH-TYPE TRANSCRIPTIONAL REGULATOR LEUO-RELATED"/>
    <property type="match status" value="1"/>
</dbReference>
<name>A0A9X3CNN7_9VIBR</name>
<dbReference type="SUPFAM" id="SSF46785">
    <property type="entry name" value="Winged helix' DNA-binding domain"/>
    <property type="match status" value="1"/>
</dbReference>
<evidence type="ECO:0000256" key="2">
    <source>
        <dbReference type="ARBA" id="ARBA00023015"/>
    </source>
</evidence>
<organism evidence="6 7">
    <name type="scientific">Vibrio qingdaonensis</name>
    <dbReference type="NCBI Taxonomy" id="2829491"/>
    <lineage>
        <taxon>Bacteria</taxon>
        <taxon>Pseudomonadati</taxon>
        <taxon>Pseudomonadota</taxon>
        <taxon>Gammaproteobacteria</taxon>
        <taxon>Vibrionales</taxon>
        <taxon>Vibrionaceae</taxon>
        <taxon>Vibrio</taxon>
    </lineage>
</organism>
<keyword evidence="4" id="KW-0804">Transcription</keyword>
<comment type="caution">
    <text evidence="6">The sequence shown here is derived from an EMBL/GenBank/DDBJ whole genome shotgun (WGS) entry which is preliminary data.</text>
</comment>
<dbReference type="EMBL" id="JAKRRY010000015">
    <property type="protein sequence ID" value="MCW8346817.1"/>
    <property type="molecule type" value="Genomic_DNA"/>
</dbReference>
<keyword evidence="2" id="KW-0805">Transcription regulation</keyword>
<feature type="domain" description="HTH lysR-type" evidence="5">
    <location>
        <begin position="11"/>
        <end position="68"/>
    </location>
</feature>
<reference evidence="6" key="1">
    <citation type="submission" date="2022-02" db="EMBL/GenBank/DDBJ databases">
        <title>Vibrio sp. nov, a new bacterium isolated from seawater.</title>
        <authorList>
            <person name="Yuan Y."/>
        </authorList>
    </citation>
    <scope>NUCLEOTIDE SEQUENCE</scope>
    <source>
        <strain evidence="6">ZSDZ65</strain>
    </source>
</reference>
<comment type="similarity">
    <text evidence="1">Belongs to the LysR transcriptional regulatory family.</text>
</comment>
<dbReference type="PROSITE" id="PS50931">
    <property type="entry name" value="HTH_LYSR"/>
    <property type="match status" value="1"/>
</dbReference>
<evidence type="ECO:0000256" key="1">
    <source>
        <dbReference type="ARBA" id="ARBA00009437"/>
    </source>
</evidence>
<dbReference type="InterPro" id="IPR050389">
    <property type="entry name" value="LysR-type_TF"/>
</dbReference>
<dbReference type="Pfam" id="PF00126">
    <property type="entry name" value="HTH_1"/>
    <property type="match status" value="1"/>
</dbReference>
<evidence type="ECO:0000313" key="6">
    <source>
        <dbReference type="EMBL" id="MCW8346817.1"/>
    </source>
</evidence>
<dbReference type="InterPro" id="IPR036388">
    <property type="entry name" value="WH-like_DNA-bd_sf"/>
</dbReference>
<dbReference type="Gene3D" id="3.40.190.10">
    <property type="entry name" value="Periplasmic binding protein-like II"/>
    <property type="match status" value="2"/>
</dbReference>
<dbReference type="GO" id="GO:0003677">
    <property type="term" value="F:DNA binding"/>
    <property type="evidence" value="ECO:0007669"/>
    <property type="project" value="UniProtKB-KW"/>
</dbReference>
<sequence>MVTLEQQLSRLDLNLLVSLSVLLKEKNVTRAAQTLYLSQPAMSRTLSRLRDLFDDPLFYRESNGLVPTQKALDLEMPLAELLRATQSLVAKSAFAPEKCEQTFVISIPPLMSSFLSAPLATALIKQAPHASLVEFPITTNPVQQLASRDVDFSIHINAPADSIEFPYQKIGTTYPVFYVAKNHPLTRADSVTLEDCLRYRFVDMSLDIRSAIGISNPVDVHLAKQGIERDIVFKSAQLFTLVELMQHTNTVMVASHRLTDLSHIGDQLVPVLSLNNEPDLAVDLYLIEHKRTATSAAHQWLKQLIISTTQDAVLPSTNDES</sequence>